<feature type="domain" description="DUF6533" evidence="3">
    <location>
        <begin position="47"/>
        <end position="85"/>
    </location>
</feature>
<organism evidence="4 5">
    <name type="scientific">Serendipita vermifera MAFF 305830</name>
    <dbReference type="NCBI Taxonomy" id="933852"/>
    <lineage>
        <taxon>Eukaryota</taxon>
        <taxon>Fungi</taxon>
        <taxon>Dikarya</taxon>
        <taxon>Basidiomycota</taxon>
        <taxon>Agaricomycotina</taxon>
        <taxon>Agaricomycetes</taxon>
        <taxon>Sebacinales</taxon>
        <taxon>Serendipitaceae</taxon>
        <taxon>Serendipita</taxon>
    </lineage>
</organism>
<accession>A0A0C2WU73</accession>
<feature type="compositionally biased region" description="Basic and acidic residues" evidence="1">
    <location>
        <begin position="454"/>
        <end position="465"/>
    </location>
</feature>
<dbReference type="HOGENOM" id="CLU_508214_0_0_1"/>
<feature type="transmembrane region" description="Helical" evidence="2">
    <location>
        <begin position="153"/>
        <end position="174"/>
    </location>
</feature>
<feature type="compositionally biased region" description="Polar residues" evidence="1">
    <location>
        <begin position="502"/>
        <end position="512"/>
    </location>
</feature>
<protein>
    <recommendedName>
        <fullName evidence="3">DUF6533 domain-containing protein</fullName>
    </recommendedName>
</protein>
<sequence>MSLRSPSLDQRPGPPSHCRAWSLEGGHSMHRPPNIEEVYDGIRDASYICLVSLILIIYDHMLTFNVELESFWTLSLTWLRALFFIRSIVYHHQPGFASHCTYSLAALALINTHSLQACAPLTAIIQYGTCIIITMSSIVQFTRVYILYKPQRWVVRVFLFAMFCLWGSFVGFVIRNERSLQFRDDWLPNKVGCPGCRAARGGVSTWKPFVPILIQQTIVAAMIVFKALTTTTNGEYAKGFMTVLVRDGAIVYVAILFSIVICFVGASVKSLSVPLSVSNILLPVFSICTTRLLINLRAGPYSHRHNDIFAGVEMTGLYLGGYIGGIAPARGVEGAVVTEIGNTTIIEVPIVDLEDARGTSRCGDRMGDDSAGSHGHGHHGRDSFLATSPALKVSALGATPGWERWDHRLPTKDLKLPSASPADQRFHLSEGELVGPACRLVRSQSQQVRKGRRRSEYPRESERAGTAKSATTLVSSVGEDPDGIALAPNPTPGSRPGTGGTEQTLVRKNSYYSPAGSPLDEEKRAESPPLKPPPTG</sequence>
<dbReference type="EMBL" id="KN824287">
    <property type="protein sequence ID" value="KIM29698.1"/>
    <property type="molecule type" value="Genomic_DNA"/>
</dbReference>
<dbReference type="AlphaFoldDB" id="A0A0C2WU73"/>
<evidence type="ECO:0000313" key="5">
    <source>
        <dbReference type="Proteomes" id="UP000054097"/>
    </source>
</evidence>
<feature type="region of interest" description="Disordered" evidence="1">
    <location>
        <begin position="361"/>
        <end position="383"/>
    </location>
</feature>
<evidence type="ECO:0000259" key="3">
    <source>
        <dbReference type="Pfam" id="PF20151"/>
    </source>
</evidence>
<dbReference type="InterPro" id="IPR045340">
    <property type="entry name" value="DUF6533"/>
</dbReference>
<proteinExistence type="predicted"/>
<reference evidence="4 5" key="1">
    <citation type="submission" date="2014-04" db="EMBL/GenBank/DDBJ databases">
        <authorList>
            <consortium name="DOE Joint Genome Institute"/>
            <person name="Kuo A."/>
            <person name="Zuccaro A."/>
            <person name="Kohler A."/>
            <person name="Nagy L.G."/>
            <person name="Floudas D."/>
            <person name="Copeland A."/>
            <person name="Barry K.W."/>
            <person name="Cichocki N."/>
            <person name="Veneault-Fourrey C."/>
            <person name="LaButti K."/>
            <person name="Lindquist E.A."/>
            <person name="Lipzen A."/>
            <person name="Lundell T."/>
            <person name="Morin E."/>
            <person name="Murat C."/>
            <person name="Sun H."/>
            <person name="Tunlid A."/>
            <person name="Henrissat B."/>
            <person name="Grigoriev I.V."/>
            <person name="Hibbett D.S."/>
            <person name="Martin F."/>
            <person name="Nordberg H.P."/>
            <person name="Cantor M.N."/>
            <person name="Hua S.X."/>
        </authorList>
    </citation>
    <scope>NUCLEOTIDE SEQUENCE [LARGE SCALE GENOMIC DNA]</scope>
    <source>
        <strain evidence="4 5">MAFF 305830</strain>
    </source>
</reference>
<keyword evidence="5" id="KW-1185">Reference proteome</keyword>
<gene>
    <name evidence="4" type="ORF">M408DRAFT_22576</name>
</gene>
<feature type="transmembrane region" description="Helical" evidence="2">
    <location>
        <begin position="121"/>
        <end position="141"/>
    </location>
</feature>
<feature type="region of interest" description="Disordered" evidence="1">
    <location>
        <begin position="443"/>
        <end position="536"/>
    </location>
</feature>
<feature type="transmembrane region" description="Helical" evidence="2">
    <location>
        <begin position="209"/>
        <end position="228"/>
    </location>
</feature>
<keyword evidence="2" id="KW-0472">Membrane</keyword>
<name>A0A0C2WU73_SERVB</name>
<dbReference type="Pfam" id="PF20151">
    <property type="entry name" value="DUF6533"/>
    <property type="match status" value="1"/>
</dbReference>
<keyword evidence="2" id="KW-0812">Transmembrane</keyword>
<keyword evidence="2" id="KW-1133">Transmembrane helix</keyword>
<feature type="transmembrane region" description="Helical" evidence="2">
    <location>
        <begin position="274"/>
        <end position="294"/>
    </location>
</feature>
<dbReference type="OrthoDB" id="3270194at2759"/>
<dbReference type="Proteomes" id="UP000054097">
    <property type="component" value="Unassembled WGS sequence"/>
</dbReference>
<evidence type="ECO:0000256" key="1">
    <source>
        <dbReference type="SAM" id="MobiDB-lite"/>
    </source>
</evidence>
<evidence type="ECO:0000313" key="4">
    <source>
        <dbReference type="EMBL" id="KIM29698.1"/>
    </source>
</evidence>
<reference evidence="5" key="2">
    <citation type="submission" date="2015-01" db="EMBL/GenBank/DDBJ databases">
        <title>Evolutionary Origins and Diversification of the Mycorrhizal Mutualists.</title>
        <authorList>
            <consortium name="DOE Joint Genome Institute"/>
            <consortium name="Mycorrhizal Genomics Consortium"/>
            <person name="Kohler A."/>
            <person name="Kuo A."/>
            <person name="Nagy L.G."/>
            <person name="Floudas D."/>
            <person name="Copeland A."/>
            <person name="Barry K.W."/>
            <person name="Cichocki N."/>
            <person name="Veneault-Fourrey C."/>
            <person name="LaButti K."/>
            <person name="Lindquist E.A."/>
            <person name="Lipzen A."/>
            <person name="Lundell T."/>
            <person name="Morin E."/>
            <person name="Murat C."/>
            <person name="Riley R."/>
            <person name="Ohm R."/>
            <person name="Sun H."/>
            <person name="Tunlid A."/>
            <person name="Henrissat B."/>
            <person name="Grigoriev I.V."/>
            <person name="Hibbett D.S."/>
            <person name="Martin F."/>
        </authorList>
    </citation>
    <scope>NUCLEOTIDE SEQUENCE [LARGE SCALE GENOMIC DNA]</scope>
    <source>
        <strain evidence="5">MAFF 305830</strain>
    </source>
</reference>
<evidence type="ECO:0000256" key="2">
    <source>
        <dbReference type="SAM" id="Phobius"/>
    </source>
</evidence>
<feature type="transmembrane region" description="Helical" evidence="2">
    <location>
        <begin position="249"/>
        <end position="268"/>
    </location>
</feature>